<evidence type="ECO:0000313" key="1">
    <source>
        <dbReference type="EMBL" id="CAG2194538.1"/>
    </source>
</evidence>
<sequence length="369" mass="41758">MSRKLEKYIEKQHQYPDGFQYKTPILVSDSNGFTLRNACKEKVFPLESWCKSGATTEVLVDLIKSRIQKTPTRHNLPLVRNLGKSEDTWTCPSCSKPNNSSTKVYFIPSGDDSKHTSLNISTNPLLLDSISDSSIPSTSGSKSKKKGKLLEAIIESTDPDIIIGTDTWLDPNIKSSEIFPDYFQYDIERRDRPKDTHGGVLIAAKQSLQQLRNITKSGERTINRRLQPTRHKLARKTITHRQYPIRTSQACLDTVADYGLERIVDFQTRKENILDLILTSYPSFKLRCKPLPQIANSDHDIVLLDIAYIDMHQYLTTNDSRTRGKNTTDAFGQSFLPRTIREWNQLPTSATSADTVDGFRASEACSAKN</sequence>
<comment type="caution">
    <text evidence="1">The sequence shown here is derived from an EMBL/GenBank/DDBJ whole genome shotgun (WGS) entry which is preliminary data.</text>
</comment>
<name>A0A8S3QCX8_MYTED</name>
<dbReference type="OrthoDB" id="10027367at2759"/>
<dbReference type="EMBL" id="CAJPWZ010000484">
    <property type="protein sequence ID" value="CAG2194538.1"/>
    <property type="molecule type" value="Genomic_DNA"/>
</dbReference>
<proteinExistence type="predicted"/>
<protein>
    <recommendedName>
        <fullName evidence="3">Endonuclease/exonuclease/phosphatase domain-containing protein</fullName>
    </recommendedName>
</protein>
<dbReference type="Proteomes" id="UP000683360">
    <property type="component" value="Unassembled WGS sequence"/>
</dbReference>
<evidence type="ECO:0008006" key="3">
    <source>
        <dbReference type="Google" id="ProtNLM"/>
    </source>
</evidence>
<dbReference type="GO" id="GO:0031012">
    <property type="term" value="C:extracellular matrix"/>
    <property type="evidence" value="ECO:0007669"/>
    <property type="project" value="TreeGrafter"/>
</dbReference>
<dbReference type="AlphaFoldDB" id="A0A8S3QCX8"/>
<accession>A0A8S3QCX8</accession>
<gene>
    <name evidence="1" type="ORF">MEDL_9583</name>
</gene>
<organism evidence="1 2">
    <name type="scientific">Mytilus edulis</name>
    <name type="common">Blue mussel</name>
    <dbReference type="NCBI Taxonomy" id="6550"/>
    <lineage>
        <taxon>Eukaryota</taxon>
        <taxon>Metazoa</taxon>
        <taxon>Spiralia</taxon>
        <taxon>Lophotrochozoa</taxon>
        <taxon>Mollusca</taxon>
        <taxon>Bivalvia</taxon>
        <taxon>Autobranchia</taxon>
        <taxon>Pteriomorphia</taxon>
        <taxon>Mytilida</taxon>
        <taxon>Mytiloidea</taxon>
        <taxon>Mytilidae</taxon>
        <taxon>Mytilinae</taxon>
        <taxon>Mytilus</taxon>
    </lineage>
</organism>
<dbReference type="GO" id="GO:0061343">
    <property type="term" value="P:cell adhesion involved in heart morphogenesis"/>
    <property type="evidence" value="ECO:0007669"/>
    <property type="project" value="TreeGrafter"/>
</dbReference>
<evidence type="ECO:0000313" key="2">
    <source>
        <dbReference type="Proteomes" id="UP000683360"/>
    </source>
</evidence>
<reference evidence="1" key="1">
    <citation type="submission" date="2021-03" db="EMBL/GenBank/DDBJ databases">
        <authorList>
            <person name="Bekaert M."/>
        </authorList>
    </citation>
    <scope>NUCLEOTIDE SEQUENCE</scope>
</reference>
<dbReference type="PANTHER" id="PTHR33395:SF22">
    <property type="entry name" value="REVERSE TRANSCRIPTASE DOMAIN-CONTAINING PROTEIN"/>
    <property type="match status" value="1"/>
</dbReference>
<dbReference type="PANTHER" id="PTHR33395">
    <property type="entry name" value="TRANSCRIPTASE, PUTATIVE-RELATED-RELATED"/>
    <property type="match status" value="1"/>
</dbReference>
<keyword evidence="2" id="KW-1185">Reference proteome</keyword>
<dbReference type="GO" id="GO:0007508">
    <property type="term" value="P:larval heart development"/>
    <property type="evidence" value="ECO:0007669"/>
    <property type="project" value="TreeGrafter"/>
</dbReference>